<dbReference type="SMART" id="SM00028">
    <property type="entry name" value="TPR"/>
    <property type="match status" value="8"/>
</dbReference>
<dbReference type="Gene3D" id="3.40.50.300">
    <property type="entry name" value="P-loop containing nucleotide triphosphate hydrolases"/>
    <property type="match status" value="1"/>
</dbReference>
<dbReference type="InterPro" id="IPR027417">
    <property type="entry name" value="P-loop_NTPase"/>
</dbReference>
<dbReference type="PANTHER" id="PTHR12558">
    <property type="entry name" value="CELL DIVISION CYCLE 16,23,27"/>
    <property type="match status" value="1"/>
</dbReference>
<dbReference type="PROSITE" id="PS50005">
    <property type="entry name" value="TPR"/>
    <property type="match status" value="2"/>
</dbReference>
<evidence type="ECO:0000313" key="3">
    <source>
        <dbReference type="Proteomes" id="UP001595886"/>
    </source>
</evidence>
<reference evidence="3" key="1">
    <citation type="journal article" date="2019" name="Int. J. Syst. Evol. Microbiol.">
        <title>The Global Catalogue of Microorganisms (GCM) 10K type strain sequencing project: providing services to taxonomists for standard genome sequencing and annotation.</title>
        <authorList>
            <consortium name="The Broad Institute Genomics Platform"/>
            <consortium name="The Broad Institute Genome Sequencing Center for Infectious Disease"/>
            <person name="Wu L."/>
            <person name="Ma J."/>
        </authorList>
    </citation>
    <scope>NUCLEOTIDE SEQUENCE [LARGE SCALE GENOMIC DNA]</scope>
    <source>
        <strain evidence="3">CCUG 30340</strain>
    </source>
</reference>
<evidence type="ECO:0000313" key="2">
    <source>
        <dbReference type="EMBL" id="MFC4818893.1"/>
    </source>
</evidence>
<dbReference type="InterPro" id="IPR019734">
    <property type="entry name" value="TPR_rpt"/>
</dbReference>
<organism evidence="2 3">
    <name type="scientific">Dokdonella ginsengisoli</name>
    <dbReference type="NCBI Taxonomy" id="363846"/>
    <lineage>
        <taxon>Bacteria</taxon>
        <taxon>Pseudomonadati</taxon>
        <taxon>Pseudomonadota</taxon>
        <taxon>Gammaproteobacteria</taxon>
        <taxon>Lysobacterales</taxon>
        <taxon>Rhodanobacteraceae</taxon>
        <taxon>Dokdonella</taxon>
    </lineage>
</organism>
<proteinExistence type="predicted"/>
<dbReference type="Pfam" id="PF14559">
    <property type="entry name" value="TPR_19"/>
    <property type="match status" value="1"/>
</dbReference>
<dbReference type="EMBL" id="JBHSHD010000002">
    <property type="protein sequence ID" value="MFC4818893.1"/>
    <property type="molecule type" value="Genomic_DNA"/>
</dbReference>
<dbReference type="RefSeq" id="WP_380018628.1">
    <property type="nucleotide sequence ID" value="NZ_JBHSHD010000002.1"/>
</dbReference>
<evidence type="ECO:0000256" key="1">
    <source>
        <dbReference type="PROSITE-ProRule" id="PRU00339"/>
    </source>
</evidence>
<sequence>MLKETLELHRQGRFAEAEQGYRRWLDEHPNDADVMHALALLKHQRGATAEAVPLLERAHEIAPDDARIDLGMASMRLQLGEVDPARRGFERALSLDPNLTGAHIGLGQIALNRGEYDDAERHFRIALRADEDPHALAGIGALANARGDASSALRYLTRAAELEPNSPLIQFLLGQAFGLRGTPAFAERAYENALRLDPNLHQVRPWLAEHLIREGRAAEAEPHYRRLGELPGYERVAQLGLADVARAGGRLEEAVAGYRAALETEPTLAMPTRALAMTLAELGRNAEVVDAYGRYLAHVPDDDEMRALRADVLMLTGQWPQAALDLRILSERNPLDTAARNRLAIVEEYLGQLDSARAHAAGVLRSKPDDAEMHLIRIRALLHQGDDAGAREALEAFGKLSLSEGQKRLRWNYLGRLHDRAGDTAEAVRCFAEAQRGMPSMIPPLDPPRPELAEALAEAPGEPWPDAPVLLLGTPGSGIERIAELLADQQPAIGVLRDRGSAVMRDDDFSLPRFRHYCGELDETERAALRERYLAPLRANGIGPGRRIVDWLPRWDAHLLALVRRAMPGTRLVIVERDPRDALLNWLGIGFIAGLPCEDALAAADWLARARRHLHHGAELEQPQRLVVSADAILADPVGAGGELARFLGLEELRPGPRFAFTMQGLGGLPVHFPAGHWRHYEKTLAEAFQRLE</sequence>
<feature type="repeat" description="TPR" evidence="1">
    <location>
        <begin position="66"/>
        <end position="99"/>
    </location>
</feature>
<dbReference type="PANTHER" id="PTHR12558:SF13">
    <property type="entry name" value="CELL DIVISION CYCLE PROTEIN 27 HOMOLOG"/>
    <property type="match status" value="1"/>
</dbReference>
<accession>A0ABV9QQA1</accession>
<feature type="repeat" description="TPR" evidence="1">
    <location>
        <begin position="133"/>
        <end position="166"/>
    </location>
</feature>
<dbReference type="SUPFAM" id="SSF52540">
    <property type="entry name" value="P-loop containing nucleoside triphosphate hydrolases"/>
    <property type="match status" value="1"/>
</dbReference>
<name>A0ABV9QQA1_9GAMM</name>
<dbReference type="InterPro" id="IPR011990">
    <property type="entry name" value="TPR-like_helical_dom_sf"/>
</dbReference>
<dbReference type="Pfam" id="PF13176">
    <property type="entry name" value="TPR_7"/>
    <property type="match status" value="1"/>
</dbReference>
<keyword evidence="1" id="KW-0802">TPR repeat</keyword>
<dbReference type="Proteomes" id="UP001595886">
    <property type="component" value="Unassembled WGS sequence"/>
</dbReference>
<dbReference type="Gene3D" id="1.25.40.10">
    <property type="entry name" value="Tetratricopeptide repeat domain"/>
    <property type="match status" value="3"/>
</dbReference>
<protein>
    <submittedName>
        <fullName evidence="2">Tetratricopeptide repeat protein</fullName>
    </submittedName>
</protein>
<gene>
    <name evidence="2" type="ORF">ACFO6Q_01075</name>
</gene>
<dbReference type="SUPFAM" id="SSF48452">
    <property type="entry name" value="TPR-like"/>
    <property type="match status" value="2"/>
</dbReference>
<keyword evidence="3" id="KW-1185">Reference proteome</keyword>
<comment type="caution">
    <text evidence="2">The sequence shown here is derived from an EMBL/GenBank/DDBJ whole genome shotgun (WGS) entry which is preliminary data.</text>
</comment>
<dbReference type="Pfam" id="PF13432">
    <property type="entry name" value="TPR_16"/>
    <property type="match status" value="2"/>
</dbReference>